<dbReference type="EMBL" id="SJPQ01000002">
    <property type="protein sequence ID" value="TWT89080.1"/>
    <property type="molecule type" value="Genomic_DNA"/>
</dbReference>
<proteinExistence type="predicted"/>
<dbReference type="OrthoDB" id="285677at2"/>
<feature type="compositionally biased region" description="Low complexity" evidence="1">
    <location>
        <begin position="76"/>
        <end position="91"/>
    </location>
</feature>
<protein>
    <submittedName>
        <fullName evidence="2">Uncharacterized protein</fullName>
    </submittedName>
</protein>
<dbReference type="Proteomes" id="UP000315440">
    <property type="component" value="Unassembled WGS sequence"/>
</dbReference>
<dbReference type="RefSeq" id="WP_146400677.1">
    <property type="nucleotide sequence ID" value="NZ_SJPQ01000002.1"/>
</dbReference>
<reference evidence="2 3" key="1">
    <citation type="submission" date="2019-02" db="EMBL/GenBank/DDBJ databases">
        <title>Deep-cultivation of Planctomycetes and their phenomic and genomic characterization uncovers novel biology.</title>
        <authorList>
            <person name="Wiegand S."/>
            <person name="Jogler M."/>
            <person name="Boedeker C."/>
            <person name="Pinto D."/>
            <person name="Vollmers J."/>
            <person name="Rivas-Marin E."/>
            <person name="Kohn T."/>
            <person name="Peeters S.H."/>
            <person name="Heuer A."/>
            <person name="Rast P."/>
            <person name="Oberbeckmann S."/>
            <person name="Bunk B."/>
            <person name="Jeske O."/>
            <person name="Meyerdierks A."/>
            <person name="Storesund J.E."/>
            <person name="Kallscheuer N."/>
            <person name="Luecker S."/>
            <person name="Lage O.M."/>
            <person name="Pohl T."/>
            <person name="Merkel B.J."/>
            <person name="Hornburger P."/>
            <person name="Mueller R.-W."/>
            <person name="Bruemmer F."/>
            <person name="Labrenz M."/>
            <person name="Spormann A.M."/>
            <person name="Op Den Camp H."/>
            <person name="Overmann J."/>
            <person name="Amann R."/>
            <person name="Jetten M.S.M."/>
            <person name="Mascher T."/>
            <person name="Medema M.H."/>
            <person name="Devos D.P."/>
            <person name="Kaster A.-K."/>
            <person name="Ovreas L."/>
            <person name="Rohde M."/>
            <person name="Galperin M.Y."/>
            <person name="Jogler C."/>
        </authorList>
    </citation>
    <scope>NUCLEOTIDE SEQUENCE [LARGE SCALE GENOMIC DNA]</scope>
    <source>
        <strain evidence="2 3">Mal64</strain>
    </source>
</reference>
<evidence type="ECO:0000256" key="1">
    <source>
        <dbReference type="SAM" id="MobiDB-lite"/>
    </source>
</evidence>
<dbReference type="AlphaFoldDB" id="A0A5C5ZPD6"/>
<gene>
    <name evidence="2" type="ORF">Mal64_25720</name>
</gene>
<keyword evidence="3" id="KW-1185">Reference proteome</keyword>
<evidence type="ECO:0000313" key="3">
    <source>
        <dbReference type="Proteomes" id="UP000315440"/>
    </source>
</evidence>
<organism evidence="2 3">
    <name type="scientific">Pseudobythopirellula maris</name>
    <dbReference type="NCBI Taxonomy" id="2527991"/>
    <lineage>
        <taxon>Bacteria</taxon>
        <taxon>Pseudomonadati</taxon>
        <taxon>Planctomycetota</taxon>
        <taxon>Planctomycetia</taxon>
        <taxon>Pirellulales</taxon>
        <taxon>Lacipirellulaceae</taxon>
        <taxon>Pseudobythopirellula</taxon>
    </lineage>
</organism>
<name>A0A5C5ZPD6_9BACT</name>
<feature type="region of interest" description="Disordered" evidence="1">
    <location>
        <begin position="76"/>
        <end position="104"/>
    </location>
</feature>
<sequence>MPNTPKTNPLQTLTRLAIMLGTLAVGSMAAYRYGPPAEQLAEWLDQGVEAATAALGGDTPPAELVAIDGLPLGTAEESAAAPSLPSGELLADTTSSEPWGTHRDSQVTPASALAPIANAPPAATGAEQTLQALGAVQLETTPWGDGGTLHRAKCVVPHDGARRVFDAFGATPEAAAEALAVEVRAWSVGER</sequence>
<comment type="caution">
    <text evidence="2">The sequence shown here is derived from an EMBL/GenBank/DDBJ whole genome shotgun (WGS) entry which is preliminary data.</text>
</comment>
<evidence type="ECO:0000313" key="2">
    <source>
        <dbReference type="EMBL" id="TWT89080.1"/>
    </source>
</evidence>
<accession>A0A5C5ZPD6</accession>